<proteinExistence type="predicted"/>
<evidence type="ECO:0000313" key="3">
    <source>
        <dbReference type="WBParaSite" id="maker-unitig_38206-snap-gene-0.2-mRNA-1"/>
    </source>
</evidence>
<dbReference type="WBParaSite" id="maker-unitig_38206-snap-gene-0.2-mRNA-1">
    <property type="protein sequence ID" value="maker-unitig_38206-snap-gene-0.2-mRNA-1"/>
    <property type="gene ID" value="maker-unitig_38206-snap-gene-0.2"/>
</dbReference>
<evidence type="ECO:0000256" key="1">
    <source>
        <dbReference type="SAM" id="MobiDB-lite"/>
    </source>
</evidence>
<name>A0A1I8FK05_9PLAT</name>
<organism evidence="2 3">
    <name type="scientific">Macrostomum lignano</name>
    <dbReference type="NCBI Taxonomy" id="282301"/>
    <lineage>
        <taxon>Eukaryota</taxon>
        <taxon>Metazoa</taxon>
        <taxon>Spiralia</taxon>
        <taxon>Lophotrochozoa</taxon>
        <taxon>Platyhelminthes</taxon>
        <taxon>Rhabditophora</taxon>
        <taxon>Macrostomorpha</taxon>
        <taxon>Macrostomida</taxon>
        <taxon>Macrostomidae</taxon>
        <taxon>Macrostomum</taxon>
    </lineage>
</organism>
<reference evidence="3" key="1">
    <citation type="submission" date="2016-11" db="UniProtKB">
        <authorList>
            <consortium name="WormBaseParasite"/>
        </authorList>
    </citation>
    <scope>IDENTIFICATION</scope>
</reference>
<protein>
    <submittedName>
        <fullName evidence="3">Secreted protein</fullName>
    </submittedName>
</protein>
<evidence type="ECO:0000313" key="2">
    <source>
        <dbReference type="Proteomes" id="UP000095280"/>
    </source>
</evidence>
<dbReference type="Proteomes" id="UP000095280">
    <property type="component" value="Unplaced"/>
</dbReference>
<accession>A0A1I8FK05</accession>
<dbReference type="AlphaFoldDB" id="A0A1I8FK05"/>
<keyword evidence="2" id="KW-1185">Reference proteome</keyword>
<feature type="region of interest" description="Disordered" evidence="1">
    <location>
        <begin position="174"/>
        <end position="193"/>
    </location>
</feature>
<sequence length="321" mass="35589">SVYPAAAHCDSYRFRVCCAVRLSRSSKLTSAAEAGKPLAEAAYSTHRLARPLLGNKISPSDGAGLINSGRIGGPTSVLANVRDNTSSAIRASVVPSCAPFDPAWRLELRLLPIPSCTHEFPNAVAPFEGGGNTGAGGKRIRDVHATRYSHRGHSGLLRRRLRRTTSGCRRLRSRMASPRRVLTRKASGPAASDYAQQIRRATDCRLLPRIRRRLSRRSVGNGSKRGHVQRRVIGALETDWSAKRRGQASDLVVKLGGPVLSDRRRWRRRQLSRVQTARHGAAADELELQRAVQAWRTRRWCRQNSTGWMRACAELGRMQPR</sequence>